<dbReference type="InterPro" id="IPR000182">
    <property type="entry name" value="GNAT_dom"/>
</dbReference>
<dbReference type="EMBL" id="SHMC01000007">
    <property type="protein sequence ID" value="TAA21800.1"/>
    <property type="molecule type" value="Genomic_DNA"/>
</dbReference>
<feature type="domain" description="N-acetyltransferase" evidence="3">
    <location>
        <begin position="1"/>
        <end position="143"/>
    </location>
</feature>
<organism evidence="4 5">
    <name type="scientific">Pseudoxanthomonas winnipegensis</name>
    <dbReference type="NCBI Taxonomy" id="2480810"/>
    <lineage>
        <taxon>Bacteria</taxon>
        <taxon>Pseudomonadati</taxon>
        <taxon>Pseudomonadota</taxon>
        <taxon>Gammaproteobacteria</taxon>
        <taxon>Lysobacterales</taxon>
        <taxon>Lysobacteraceae</taxon>
        <taxon>Pseudoxanthomonas</taxon>
    </lineage>
</organism>
<evidence type="ECO:0000256" key="2">
    <source>
        <dbReference type="ARBA" id="ARBA00023315"/>
    </source>
</evidence>
<dbReference type="PANTHER" id="PTHR43800">
    <property type="entry name" value="PEPTIDYL-LYSINE N-ACETYLTRANSFERASE YJAB"/>
    <property type="match status" value="1"/>
</dbReference>
<proteinExistence type="predicted"/>
<evidence type="ECO:0000259" key="3">
    <source>
        <dbReference type="PROSITE" id="PS51186"/>
    </source>
</evidence>
<dbReference type="RefSeq" id="WP_130552563.1">
    <property type="nucleotide sequence ID" value="NZ_SHMC01000007.1"/>
</dbReference>
<gene>
    <name evidence="4" type="ORF">EA660_15700</name>
</gene>
<dbReference type="PANTHER" id="PTHR43800:SF1">
    <property type="entry name" value="PEPTIDYL-LYSINE N-ACETYLTRANSFERASE YJAB"/>
    <property type="match status" value="1"/>
</dbReference>
<keyword evidence="1 4" id="KW-0808">Transferase</keyword>
<accession>A0A4Q8L6P0</accession>
<dbReference type="Proteomes" id="UP000292627">
    <property type="component" value="Unassembled WGS sequence"/>
</dbReference>
<evidence type="ECO:0000313" key="4">
    <source>
        <dbReference type="EMBL" id="TAA21800.1"/>
    </source>
</evidence>
<dbReference type="Pfam" id="PF13508">
    <property type="entry name" value="Acetyltransf_7"/>
    <property type="match status" value="1"/>
</dbReference>
<dbReference type="PROSITE" id="PS51186">
    <property type="entry name" value="GNAT"/>
    <property type="match status" value="1"/>
</dbReference>
<dbReference type="NCBIfam" id="NF007807">
    <property type="entry name" value="PRK10514.1"/>
    <property type="match status" value="1"/>
</dbReference>
<dbReference type="AlphaFoldDB" id="A0A4Q8L6P0"/>
<comment type="caution">
    <text evidence="4">The sequence shown here is derived from an EMBL/GenBank/DDBJ whole genome shotgun (WGS) entry which is preliminary data.</text>
</comment>
<keyword evidence="2" id="KW-0012">Acyltransferase</keyword>
<dbReference type="Gene3D" id="3.40.630.30">
    <property type="match status" value="1"/>
</dbReference>
<evidence type="ECO:0000256" key="1">
    <source>
        <dbReference type="ARBA" id="ARBA00022679"/>
    </source>
</evidence>
<reference evidence="4 5" key="1">
    <citation type="submission" date="2019-02" db="EMBL/GenBank/DDBJ databases">
        <title>WGS of Pseudoxanthomonas species novum from clinical isolates.</title>
        <authorList>
            <person name="Bernier A.-M."/>
            <person name="Bernard K."/>
            <person name="Vachon A."/>
        </authorList>
    </citation>
    <scope>NUCLEOTIDE SEQUENCE [LARGE SCALE GENOMIC DNA]</scope>
    <source>
        <strain evidence="4 5">NML171200</strain>
    </source>
</reference>
<dbReference type="GO" id="GO:0016747">
    <property type="term" value="F:acyltransferase activity, transferring groups other than amino-acyl groups"/>
    <property type="evidence" value="ECO:0007669"/>
    <property type="project" value="InterPro"/>
</dbReference>
<name>A0A4Q8L6P0_9GAMM</name>
<dbReference type="InterPro" id="IPR016181">
    <property type="entry name" value="Acyl_CoA_acyltransferase"/>
</dbReference>
<protein>
    <submittedName>
        <fullName evidence="4">Acetyltransferase</fullName>
    </submittedName>
</protein>
<sequence length="149" mass="16354">MNIRKAQPEDHPSLLAIWEQSVRASHDFLSEQDIQSLLPLVRDHALPGLEVWILCDEASSPIGFMGLDSNKVEALFIAPTSFRRGGGKVMLEHARKLKGALKVDVNEQNPRAVAFYLSNGFVVSGRSPLDAQGLPFPLLHLEEASRSAA</sequence>
<evidence type="ECO:0000313" key="5">
    <source>
        <dbReference type="Proteomes" id="UP000292627"/>
    </source>
</evidence>
<dbReference type="OrthoDB" id="9789605at2"/>
<dbReference type="SUPFAM" id="SSF55729">
    <property type="entry name" value="Acyl-CoA N-acyltransferases (Nat)"/>
    <property type="match status" value="1"/>
</dbReference>